<name>A0A7W3QQH7_ACTNM</name>
<evidence type="ECO:0000256" key="4">
    <source>
        <dbReference type="ARBA" id="ARBA00023136"/>
    </source>
</evidence>
<feature type="transmembrane region" description="Helical" evidence="5">
    <location>
        <begin position="27"/>
        <end position="50"/>
    </location>
</feature>
<organism evidence="7 8">
    <name type="scientific">Actinomadura namibiensis</name>
    <dbReference type="NCBI Taxonomy" id="182080"/>
    <lineage>
        <taxon>Bacteria</taxon>
        <taxon>Bacillati</taxon>
        <taxon>Actinomycetota</taxon>
        <taxon>Actinomycetes</taxon>
        <taxon>Streptosporangiales</taxon>
        <taxon>Thermomonosporaceae</taxon>
        <taxon>Actinomadura</taxon>
    </lineage>
</organism>
<dbReference type="AlphaFoldDB" id="A0A7W3QQH7"/>
<protein>
    <submittedName>
        <fullName evidence="7">MFS family permease</fullName>
    </submittedName>
</protein>
<evidence type="ECO:0000259" key="6">
    <source>
        <dbReference type="PROSITE" id="PS50850"/>
    </source>
</evidence>
<dbReference type="GO" id="GO:0022857">
    <property type="term" value="F:transmembrane transporter activity"/>
    <property type="evidence" value="ECO:0007669"/>
    <property type="project" value="InterPro"/>
</dbReference>
<evidence type="ECO:0000256" key="1">
    <source>
        <dbReference type="ARBA" id="ARBA00004651"/>
    </source>
</evidence>
<dbReference type="InterPro" id="IPR020846">
    <property type="entry name" value="MFS_dom"/>
</dbReference>
<comment type="caution">
    <text evidence="7">The sequence shown here is derived from an EMBL/GenBank/DDBJ whole genome shotgun (WGS) entry which is preliminary data.</text>
</comment>
<feature type="domain" description="Major facilitator superfamily (MFS) profile" evidence="6">
    <location>
        <begin position="1"/>
        <end position="123"/>
    </location>
</feature>
<accession>A0A7W3QQH7</accession>
<dbReference type="PROSITE" id="PS50850">
    <property type="entry name" value="MFS"/>
    <property type="match status" value="1"/>
</dbReference>
<evidence type="ECO:0000256" key="3">
    <source>
        <dbReference type="ARBA" id="ARBA00022989"/>
    </source>
</evidence>
<keyword evidence="8" id="KW-1185">Reference proteome</keyword>
<gene>
    <name evidence="7" type="ORF">HNR61_006962</name>
</gene>
<evidence type="ECO:0000313" key="7">
    <source>
        <dbReference type="EMBL" id="MBA8955288.1"/>
    </source>
</evidence>
<dbReference type="Proteomes" id="UP000572680">
    <property type="component" value="Unassembled WGS sequence"/>
</dbReference>
<evidence type="ECO:0000256" key="5">
    <source>
        <dbReference type="SAM" id="Phobius"/>
    </source>
</evidence>
<comment type="subcellular location">
    <subcellularLocation>
        <location evidence="1">Cell membrane</location>
        <topology evidence="1">Multi-pass membrane protein</topology>
    </subcellularLocation>
</comment>
<keyword evidence="2 5" id="KW-0812">Transmembrane</keyword>
<sequence>MIATSYIGSGVLLVGAGFLFRAEVLTAWTLTACWCAVFFLASAGAGAAYLTVSEIFPMETRALAIAAFYAVGTGLGGVVGPVPFGRLVETGDPAAVAGGYFLGAALMIAAGIVELLIGVAAARRSLEDIARPLSAEPT</sequence>
<feature type="transmembrane region" description="Helical" evidence="5">
    <location>
        <begin position="100"/>
        <end position="122"/>
    </location>
</feature>
<dbReference type="GO" id="GO:0005886">
    <property type="term" value="C:plasma membrane"/>
    <property type="evidence" value="ECO:0007669"/>
    <property type="project" value="UniProtKB-SubCell"/>
</dbReference>
<feature type="transmembrane region" description="Helical" evidence="5">
    <location>
        <begin position="62"/>
        <end position="80"/>
    </location>
</feature>
<reference evidence="7 8" key="1">
    <citation type="submission" date="2020-08" db="EMBL/GenBank/DDBJ databases">
        <title>Genomic Encyclopedia of Type Strains, Phase IV (KMG-IV): sequencing the most valuable type-strain genomes for metagenomic binning, comparative biology and taxonomic classification.</title>
        <authorList>
            <person name="Goeker M."/>
        </authorList>
    </citation>
    <scope>NUCLEOTIDE SEQUENCE [LARGE SCALE GENOMIC DNA]</scope>
    <source>
        <strain evidence="7 8">DSM 44197</strain>
    </source>
</reference>
<proteinExistence type="predicted"/>
<evidence type="ECO:0000256" key="2">
    <source>
        <dbReference type="ARBA" id="ARBA00022692"/>
    </source>
</evidence>
<dbReference type="EMBL" id="JACJIA010000011">
    <property type="protein sequence ID" value="MBA8955288.1"/>
    <property type="molecule type" value="Genomic_DNA"/>
</dbReference>
<dbReference type="InterPro" id="IPR036259">
    <property type="entry name" value="MFS_trans_sf"/>
</dbReference>
<keyword evidence="3 5" id="KW-1133">Transmembrane helix</keyword>
<dbReference type="SUPFAM" id="SSF103473">
    <property type="entry name" value="MFS general substrate transporter"/>
    <property type="match status" value="1"/>
</dbReference>
<keyword evidence="4 5" id="KW-0472">Membrane</keyword>
<dbReference type="Gene3D" id="1.20.1250.20">
    <property type="entry name" value="MFS general substrate transporter like domains"/>
    <property type="match status" value="1"/>
</dbReference>
<evidence type="ECO:0000313" key="8">
    <source>
        <dbReference type="Proteomes" id="UP000572680"/>
    </source>
</evidence>